<dbReference type="Gene3D" id="3.30.360.10">
    <property type="entry name" value="Dihydrodipicolinate Reductase, domain 2"/>
    <property type="match status" value="1"/>
</dbReference>
<dbReference type="SUPFAM" id="SSF55347">
    <property type="entry name" value="Glyceraldehyde-3-phosphate dehydrogenase-like, C-terminal domain"/>
    <property type="match status" value="1"/>
</dbReference>
<feature type="domain" description="Gfo/Idh/MocA-like oxidoreductase N-terminal" evidence="1">
    <location>
        <begin position="12"/>
        <end position="123"/>
    </location>
</feature>
<evidence type="ECO:0000259" key="2">
    <source>
        <dbReference type="Pfam" id="PF22725"/>
    </source>
</evidence>
<reference evidence="3 4" key="1">
    <citation type="submission" date="2024-09" db="EMBL/GenBank/DDBJ databases">
        <authorList>
            <person name="Sun Q."/>
            <person name="Mori K."/>
        </authorList>
    </citation>
    <scope>NUCLEOTIDE SEQUENCE [LARGE SCALE GENOMIC DNA]</scope>
    <source>
        <strain evidence="3 4">JCM 12520</strain>
    </source>
</reference>
<comment type="caution">
    <text evidence="3">The sequence shown here is derived from an EMBL/GenBank/DDBJ whole genome shotgun (WGS) entry which is preliminary data.</text>
</comment>
<sequence length="343" mass="37510">MNKKRNQASVGAAVVGLGRGQTHIHALLRAEGAELLAVCDKNKETAERSAAQHGVDAYTDLSELLQRDDIDLVHVCTPSGLHTDMLLQIAESGKHAITEKPLDITLDRIDRALAAFEQRKLQLGCIFQIRLMPAVRHMKQAVESGRLGKLVLANAHIELYRTKEYYEQNGGWRGTWAWDGGGSLMNQAIHTIDLLQWMMGPVQSVIGHTQVSTHQIETEDTGVALLKFANGACGTIAGTTSAYPGFGTSLDIFGENGGIGMRNNQISTWKIHGDNMVAEEADVIGNAELNVTSDTTNIQIQDMVDAVRYNRPPLITGKEGRDAVEIVLAIYESARKSKEVWLC</sequence>
<dbReference type="PANTHER" id="PTHR43249">
    <property type="entry name" value="UDP-N-ACETYL-2-AMINO-2-DEOXY-D-GLUCURONATE OXIDASE"/>
    <property type="match status" value="1"/>
</dbReference>
<keyword evidence="4" id="KW-1185">Reference proteome</keyword>
<feature type="domain" description="GFO/IDH/MocA-like oxidoreductase" evidence="2">
    <location>
        <begin position="135"/>
        <end position="259"/>
    </location>
</feature>
<dbReference type="InterPro" id="IPR052515">
    <property type="entry name" value="Gfo/Idh/MocA_Oxidoreductase"/>
</dbReference>
<dbReference type="Pfam" id="PF22725">
    <property type="entry name" value="GFO_IDH_MocA_C3"/>
    <property type="match status" value="1"/>
</dbReference>
<evidence type="ECO:0000313" key="4">
    <source>
        <dbReference type="Proteomes" id="UP001589619"/>
    </source>
</evidence>
<evidence type="ECO:0000259" key="1">
    <source>
        <dbReference type="Pfam" id="PF01408"/>
    </source>
</evidence>
<protein>
    <submittedName>
        <fullName evidence="3">Gfo/Idh/MocA family protein</fullName>
    </submittedName>
</protein>
<dbReference type="RefSeq" id="WP_344917442.1">
    <property type="nucleotide sequence ID" value="NZ_BAAAYO010000021.1"/>
</dbReference>
<gene>
    <name evidence="3" type="ORF">ACFFNY_32665</name>
</gene>
<dbReference type="SUPFAM" id="SSF51735">
    <property type="entry name" value="NAD(P)-binding Rossmann-fold domains"/>
    <property type="match status" value="1"/>
</dbReference>
<dbReference type="Pfam" id="PF01408">
    <property type="entry name" value="GFO_IDH_MocA"/>
    <property type="match status" value="1"/>
</dbReference>
<dbReference type="InterPro" id="IPR055170">
    <property type="entry name" value="GFO_IDH_MocA-like_dom"/>
</dbReference>
<dbReference type="InterPro" id="IPR000683">
    <property type="entry name" value="Gfo/Idh/MocA-like_OxRdtase_N"/>
</dbReference>
<dbReference type="PANTHER" id="PTHR43249:SF1">
    <property type="entry name" value="D-GLUCOSIDE 3-DEHYDROGENASE"/>
    <property type="match status" value="1"/>
</dbReference>
<accession>A0ABV5W705</accession>
<dbReference type="Gene3D" id="3.40.50.720">
    <property type="entry name" value="NAD(P)-binding Rossmann-like Domain"/>
    <property type="match status" value="1"/>
</dbReference>
<name>A0ABV5W705_9BACL</name>
<proteinExistence type="predicted"/>
<evidence type="ECO:0000313" key="3">
    <source>
        <dbReference type="EMBL" id="MFB9756355.1"/>
    </source>
</evidence>
<dbReference type="InterPro" id="IPR036291">
    <property type="entry name" value="NAD(P)-bd_dom_sf"/>
</dbReference>
<organism evidence="3 4">
    <name type="scientific">Paenibacillus hodogayensis</name>
    <dbReference type="NCBI Taxonomy" id="279208"/>
    <lineage>
        <taxon>Bacteria</taxon>
        <taxon>Bacillati</taxon>
        <taxon>Bacillota</taxon>
        <taxon>Bacilli</taxon>
        <taxon>Bacillales</taxon>
        <taxon>Paenibacillaceae</taxon>
        <taxon>Paenibacillus</taxon>
    </lineage>
</organism>
<dbReference type="EMBL" id="JBHMAG010000022">
    <property type="protein sequence ID" value="MFB9756355.1"/>
    <property type="molecule type" value="Genomic_DNA"/>
</dbReference>
<dbReference type="Proteomes" id="UP001589619">
    <property type="component" value="Unassembled WGS sequence"/>
</dbReference>